<reference evidence="2" key="1">
    <citation type="submission" date="2020-11" db="EMBL/GenBank/DDBJ databases">
        <authorList>
            <person name="Whiteford S."/>
        </authorList>
    </citation>
    <scope>NUCLEOTIDE SEQUENCE</scope>
</reference>
<proteinExistence type="predicted"/>
<feature type="compositionally biased region" description="Polar residues" evidence="1">
    <location>
        <begin position="478"/>
        <end position="508"/>
    </location>
</feature>
<name>A0A8S4E4L9_PLUXY</name>
<feature type="compositionally biased region" description="Polar residues" evidence="1">
    <location>
        <begin position="451"/>
        <end position="465"/>
    </location>
</feature>
<feature type="region of interest" description="Disordered" evidence="1">
    <location>
        <begin position="451"/>
        <end position="527"/>
    </location>
</feature>
<accession>A0A8S4E4L9</accession>
<comment type="caution">
    <text evidence="2">The sequence shown here is derived from an EMBL/GenBank/DDBJ whole genome shotgun (WGS) entry which is preliminary data.</text>
</comment>
<protein>
    <submittedName>
        <fullName evidence="2">(diamondback moth) hypothetical protein</fullName>
    </submittedName>
</protein>
<dbReference type="EMBL" id="CAJHNJ030000012">
    <property type="protein sequence ID" value="CAG9109995.1"/>
    <property type="molecule type" value="Genomic_DNA"/>
</dbReference>
<gene>
    <name evidence="2" type="ORF">PLXY2_LOCUS4319</name>
</gene>
<feature type="region of interest" description="Disordered" evidence="1">
    <location>
        <begin position="98"/>
        <end position="117"/>
    </location>
</feature>
<sequence>MVSILLLTTEEVLASNTYWCRLGAVWVTEDLEPFEDVRPEDLYVKPLSRDSYYAKFPDIARSESEDENSMTLTGFKDKYCQWRSKIYAKRINAERRNSSQLNYSGKTSQSNPSYQEWSTRRLSSVSEVSAESNAPENRSLKVENNDDKVRAFFTRLLESVPPPPIQELQDTVEAKSCSILEGPNCIIDFNSIDVPNDYSEFESDKIAQKIDGNSLPRTSTLKRRRRRSCSLRKRASYTEFEHCESWYETIYGVTDLILKGEYVSESDDDGDDSESLNLTVIPVEPKDHIGEEKETVQDCEYFESWSEVLSAYDDESFEVLIHSDHSPQSSEQIISQSHYGDMIIKDIDESLEADDETGYARFAIYKIYQTLKLEDGICDSSSMKEFKGEDEENYDPPENELQKNSDRVLSEHELRVQRSLQKLNVPEWYKNAPTPREGFLLRKRLSDASSATRWGGLNSKTTSLGSLGAAQPPPPQLSPHTTSFGRWSTSRLNSNQTSPCSSTRSSIRGGSPLCSPSGRSSFSARQPYLGWRSQERLNTTPRTPHERYARLVLSDL</sequence>
<dbReference type="Proteomes" id="UP000653454">
    <property type="component" value="Unassembled WGS sequence"/>
</dbReference>
<dbReference type="AlphaFoldDB" id="A0A8S4E4L9"/>
<organism evidence="2 3">
    <name type="scientific">Plutella xylostella</name>
    <name type="common">Diamondback moth</name>
    <name type="synonym">Plutella maculipennis</name>
    <dbReference type="NCBI Taxonomy" id="51655"/>
    <lineage>
        <taxon>Eukaryota</taxon>
        <taxon>Metazoa</taxon>
        <taxon>Ecdysozoa</taxon>
        <taxon>Arthropoda</taxon>
        <taxon>Hexapoda</taxon>
        <taxon>Insecta</taxon>
        <taxon>Pterygota</taxon>
        <taxon>Neoptera</taxon>
        <taxon>Endopterygota</taxon>
        <taxon>Lepidoptera</taxon>
        <taxon>Glossata</taxon>
        <taxon>Ditrysia</taxon>
        <taxon>Yponomeutoidea</taxon>
        <taxon>Plutellidae</taxon>
        <taxon>Plutella</taxon>
    </lineage>
</organism>
<evidence type="ECO:0000313" key="3">
    <source>
        <dbReference type="Proteomes" id="UP000653454"/>
    </source>
</evidence>
<evidence type="ECO:0000313" key="2">
    <source>
        <dbReference type="EMBL" id="CAG9109995.1"/>
    </source>
</evidence>
<keyword evidence="3" id="KW-1185">Reference proteome</keyword>
<evidence type="ECO:0000256" key="1">
    <source>
        <dbReference type="SAM" id="MobiDB-lite"/>
    </source>
</evidence>